<feature type="binding site" evidence="3">
    <location>
        <position position="215"/>
    </location>
    <ligand>
        <name>a divalent metal cation</name>
        <dbReference type="ChEBI" id="CHEBI:60240"/>
        <label>2</label>
    </ligand>
</feature>
<dbReference type="NCBIfam" id="TIGR00486">
    <property type="entry name" value="YbgI_SA1388"/>
    <property type="match status" value="1"/>
</dbReference>
<dbReference type="InterPro" id="IPR002678">
    <property type="entry name" value="DUF34/NIF3"/>
</dbReference>
<comment type="caution">
    <text evidence="4">The sequence shown here is derived from an EMBL/GenBank/DDBJ whole genome shotgun (WGS) entry which is preliminary data.</text>
</comment>
<feature type="binding site" evidence="3">
    <location>
        <position position="65"/>
    </location>
    <ligand>
        <name>a divalent metal cation</name>
        <dbReference type="ChEBI" id="CHEBI:60240"/>
        <label>1</label>
    </ligand>
</feature>
<comment type="similarity">
    <text evidence="1">Belongs to the GTP cyclohydrolase I type 2/NIF3 family.</text>
</comment>
<feature type="binding site" evidence="3">
    <location>
        <position position="211"/>
    </location>
    <ligand>
        <name>a divalent metal cation</name>
        <dbReference type="ChEBI" id="CHEBI:60240"/>
        <label>1</label>
    </ligand>
</feature>
<dbReference type="PANTHER" id="PTHR13799:SF14">
    <property type="entry name" value="GTP CYCLOHYDROLASE 1 TYPE 2 HOMOLOG"/>
    <property type="match status" value="1"/>
</dbReference>
<dbReference type="Pfam" id="PF01784">
    <property type="entry name" value="DUF34_NIF3"/>
    <property type="match status" value="1"/>
</dbReference>
<evidence type="ECO:0000256" key="3">
    <source>
        <dbReference type="PIRSR" id="PIRSR602678-1"/>
    </source>
</evidence>
<organism evidence="4 5">
    <name type="scientific">Methanosalsum natronophilum</name>
    <dbReference type="NCBI Taxonomy" id="768733"/>
    <lineage>
        <taxon>Archaea</taxon>
        <taxon>Methanobacteriati</taxon>
        <taxon>Methanobacteriota</taxon>
        <taxon>Stenosarchaea group</taxon>
        <taxon>Methanomicrobia</taxon>
        <taxon>Methanosarcinales</taxon>
        <taxon>Methanosarcinaceae</taxon>
        <taxon>Methanosalsum</taxon>
    </lineage>
</organism>
<sequence length="247" mass="27288">MELAKIVHILEDIAPPELAQDFDSGKIGLVVDLQNEINKVAVALDATEYVLKRASEIGADILITHHTPLFKPITSIKEPLTEILSISLKNNISIYVMHTNYDQAEGGVNDTLAKKIGLKHVQKLDMACIGTVPQCSTSTFAKHVAKSLDTPVQYVGERDDIVRVMTVAGSGFKSDILELAKMNSVDLIVSGELKHDVVRTRGNIDMIDATHYATENPAMEQLSSRLKELIEIDIEYIEHDPFIQVTE</sequence>
<dbReference type="SUPFAM" id="SSF102705">
    <property type="entry name" value="NIF3 (NGG1p interacting factor 3)-like"/>
    <property type="match status" value="1"/>
</dbReference>
<dbReference type="InterPro" id="IPR036069">
    <property type="entry name" value="DUF34/NIF3_sf"/>
</dbReference>
<name>A0A3R7X7U9_9EURY</name>
<keyword evidence="2 3" id="KW-0479">Metal-binding</keyword>
<accession>A0A3R7X7U9</accession>
<evidence type="ECO:0000313" key="5">
    <source>
        <dbReference type="Proteomes" id="UP000284763"/>
    </source>
</evidence>
<reference evidence="4 5" key="1">
    <citation type="submission" date="2018-08" db="EMBL/GenBank/DDBJ databases">
        <title>The metabolism and importance of syntrophic acetate oxidation coupled to methane or sulfide production in haloalkaline environments.</title>
        <authorList>
            <person name="Timmers P.H.A."/>
            <person name="Vavourakis C.D."/>
            <person name="Sorokin D.Y."/>
            <person name="Sinninghe Damste J.S."/>
            <person name="Muyzer G."/>
            <person name="Stams A.J.M."/>
            <person name="Plugge C.M."/>
        </authorList>
    </citation>
    <scope>NUCLEOTIDE SEQUENCE [LARGE SCALE GENOMIC DNA]</scope>
    <source>
        <strain evidence="4">MSAO_Arc3</strain>
    </source>
</reference>
<dbReference type="GO" id="GO:0005737">
    <property type="term" value="C:cytoplasm"/>
    <property type="evidence" value="ECO:0007669"/>
    <property type="project" value="TreeGrafter"/>
</dbReference>
<dbReference type="AlphaFoldDB" id="A0A3R7X7U9"/>
<feature type="binding site" evidence="3">
    <location>
        <position position="102"/>
    </location>
    <ligand>
        <name>a divalent metal cation</name>
        <dbReference type="ChEBI" id="CHEBI:60240"/>
        <label>1</label>
    </ligand>
</feature>
<dbReference type="GO" id="GO:0046872">
    <property type="term" value="F:metal ion binding"/>
    <property type="evidence" value="ECO:0007669"/>
    <property type="project" value="UniProtKB-KW"/>
</dbReference>
<protein>
    <submittedName>
        <fullName evidence="4">Nif3-like dinuclear metal center hexameric protein</fullName>
    </submittedName>
</protein>
<evidence type="ECO:0000313" key="4">
    <source>
        <dbReference type="EMBL" id="RQD91528.1"/>
    </source>
</evidence>
<dbReference type="Gene3D" id="3.40.1390.30">
    <property type="entry name" value="NIF3 (NGG1p interacting factor 3)-like"/>
    <property type="match status" value="2"/>
</dbReference>
<dbReference type="PANTHER" id="PTHR13799">
    <property type="entry name" value="NGG1 INTERACTING FACTOR 3"/>
    <property type="match status" value="1"/>
</dbReference>
<proteinExistence type="inferred from homology"/>
<dbReference type="Proteomes" id="UP000284763">
    <property type="component" value="Unassembled WGS sequence"/>
</dbReference>
<dbReference type="RefSeq" id="WP_259135487.1">
    <property type="nucleotide sequence ID" value="NZ_JANUCS010000016.1"/>
</dbReference>
<evidence type="ECO:0000256" key="1">
    <source>
        <dbReference type="ARBA" id="ARBA00006964"/>
    </source>
</evidence>
<gene>
    <name evidence="4" type="ORF">D5R95_01025</name>
</gene>
<dbReference type="FunFam" id="3.40.1390.30:FF:000001">
    <property type="entry name" value="GTP cyclohydrolase 1 type 2"/>
    <property type="match status" value="1"/>
</dbReference>
<dbReference type="EMBL" id="QZAB01000074">
    <property type="protein sequence ID" value="RQD91528.1"/>
    <property type="molecule type" value="Genomic_DNA"/>
</dbReference>
<feature type="binding site" evidence="3">
    <location>
        <position position="66"/>
    </location>
    <ligand>
        <name>a divalent metal cation</name>
        <dbReference type="ChEBI" id="CHEBI:60240"/>
        <label>1</label>
    </ligand>
</feature>
<evidence type="ECO:0000256" key="2">
    <source>
        <dbReference type="ARBA" id="ARBA00022723"/>
    </source>
</evidence>